<proteinExistence type="predicted"/>
<dbReference type="HOGENOM" id="CLU_1356761_0_0_1"/>
<evidence type="ECO:0000313" key="4">
    <source>
        <dbReference type="Proteomes" id="UP000011115"/>
    </source>
</evidence>
<dbReference type="InParanoid" id="M1DYF3"/>
<protein>
    <submittedName>
        <fullName evidence="3">Uncharacterized protein</fullName>
    </submittedName>
</protein>
<dbReference type="Gramene" id="PGSC0003DMT400096435">
    <property type="protein sequence ID" value="PGSC0003DMT400096435"/>
    <property type="gene ID" value="PGSC0003DMG400046006"/>
</dbReference>
<organism evidence="3 4">
    <name type="scientific">Solanum tuberosum</name>
    <name type="common">Potato</name>
    <dbReference type="NCBI Taxonomy" id="4113"/>
    <lineage>
        <taxon>Eukaryota</taxon>
        <taxon>Viridiplantae</taxon>
        <taxon>Streptophyta</taxon>
        <taxon>Embryophyta</taxon>
        <taxon>Tracheophyta</taxon>
        <taxon>Spermatophyta</taxon>
        <taxon>Magnoliopsida</taxon>
        <taxon>eudicotyledons</taxon>
        <taxon>Gunneridae</taxon>
        <taxon>Pentapetalae</taxon>
        <taxon>asterids</taxon>
        <taxon>lamiids</taxon>
        <taxon>Solanales</taxon>
        <taxon>Solanaceae</taxon>
        <taxon>Solanoideae</taxon>
        <taxon>Solaneae</taxon>
        <taxon>Solanum</taxon>
    </lineage>
</organism>
<reference evidence="3" key="2">
    <citation type="submission" date="2015-06" db="UniProtKB">
        <authorList>
            <consortium name="EnsemblPlants"/>
        </authorList>
    </citation>
    <scope>IDENTIFICATION</scope>
    <source>
        <strain evidence="3">DM1-3 516 R44</strain>
    </source>
</reference>
<sequence>MVKMWIKLVELTLQGAQQSVKKIIKPFVKKAFEEQEKATSSSPSVKLITIQKTIQLKSDNPPSSRSLMVKKEVFVDPIPHHKSNERESEAVRIGSALIISSITFAIWAWREKNQNSKHEKMLKSVESLQVEIDQLKNNAEEMKKRCRDLEHQILLQKLVQEKYPSWFTYLHSLNSSTTNTDEVSDGGSNSTTEPNIKRQSSA</sequence>
<dbReference type="AlphaFoldDB" id="M1DYF3"/>
<reference evidence="4" key="1">
    <citation type="journal article" date="2011" name="Nature">
        <title>Genome sequence and analysis of the tuber crop potato.</title>
        <authorList>
            <consortium name="The Potato Genome Sequencing Consortium"/>
        </authorList>
    </citation>
    <scope>NUCLEOTIDE SEQUENCE [LARGE SCALE GENOMIC DNA]</scope>
    <source>
        <strain evidence="4">cv. DM1-3 516 R44</strain>
    </source>
</reference>
<feature type="coiled-coil region" evidence="1">
    <location>
        <begin position="118"/>
        <end position="152"/>
    </location>
</feature>
<keyword evidence="4" id="KW-1185">Reference proteome</keyword>
<dbReference type="EnsemblPlants" id="PGSC0003DMT400096435">
    <property type="protein sequence ID" value="PGSC0003DMT400096435"/>
    <property type="gene ID" value="PGSC0003DMG400046006"/>
</dbReference>
<evidence type="ECO:0000256" key="1">
    <source>
        <dbReference type="SAM" id="Coils"/>
    </source>
</evidence>
<dbReference type="Proteomes" id="UP000011115">
    <property type="component" value="Unassembled WGS sequence"/>
</dbReference>
<name>M1DYF3_SOLTU</name>
<evidence type="ECO:0000256" key="2">
    <source>
        <dbReference type="SAM" id="MobiDB-lite"/>
    </source>
</evidence>
<dbReference type="PaxDb" id="4113-PGSC0003DMT400096435"/>
<feature type="region of interest" description="Disordered" evidence="2">
    <location>
        <begin position="177"/>
        <end position="202"/>
    </location>
</feature>
<accession>M1DYF3</accession>
<keyword evidence="1" id="KW-0175">Coiled coil</keyword>
<evidence type="ECO:0000313" key="3">
    <source>
        <dbReference type="EnsemblPlants" id="PGSC0003DMT400096435"/>
    </source>
</evidence>